<dbReference type="AlphaFoldDB" id="S8CYX8"/>
<dbReference type="Proteomes" id="UP000015453">
    <property type="component" value="Unassembled WGS sequence"/>
</dbReference>
<gene>
    <name evidence="2" type="ORF">M569_02570</name>
</gene>
<feature type="compositionally biased region" description="Basic residues" evidence="1">
    <location>
        <begin position="48"/>
        <end position="57"/>
    </location>
</feature>
<keyword evidence="3" id="KW-1185">Reference proteome</keyword>
<feature type="compositionally biased region" description="Polar residues" evidence="1">
    <location>
        <begin position="253"/>
        <end position="270"/>
    </location>
</feature>
<sequence>MAEGRGGSQNTQRQPEPEPEGEHLFHGTPPPQEVAPPDDAPEAAAPRQRGRPKKSKKDKQAAQNDGNPPSYVNEERRTKARFHTVLGKPPSNDCLFVLVPTPKKRINARFQSVVGKLPSSDCLIILVPTPKRRIKARFHGALGNPPSSDCMLVLVPTPKTRIKARFYGALGNPPSSDCMLVLVPTPEKKTKCWKETKEATPKTNPRRPTKLWRVMVDKSGPSELITPTAETWTYELPQRSTGHAEGCRRMTYDTGSSSSLRKRLTPNTKGEGTRGIARGERTLEKPHRRTAPRRPTSRRSL</sequence>
<proteinExistence type="predicted"/>
<feature type="region of interest" description="Disordered" evidence="1">
    <location>
        <begin position="1"/>
        <end position="76"/>
    </location>
</feature>
<evidence type="ECO:0000313" key="2">
    <source>
        <dbReference type="EMBL" id="EPS72190.1"/>
    </source>
</evidence>
<evidence type="ECO:0000256" key="1">
    <source>
        <dbReference type="SAM" id="MobiDB-lite"/>
    </source>
</evidence>
<feature type="region of interest" description="Disordered" evidence="1">
    <location>
        <begin position="246"/>
        <end position="301"/>
    </location>
</feature>
<reference evidence="2 3" key="1">
    <citation type="journal article" date="2013" name="BMC Genomics">
        <title>The miniature genome of a carnivorous plant Genlisea aurea contains a low number of genes and short non-coding sequences.</title>
        <authorList>
            <person name="Leushkin E.V."/>
            <person name="Sutormin R.A."/>
            <person name="Nabieva E.R."/>
            <person name="Penin A.A."/>
            <person name="Kondrashov A.S."/>
            <person name="Logacheva M.D."/>
        </authorList>
    </citation>
    <scope>NUCLEOTIDE SEQUENCE [LARGE SCALE GENOMIC DNA]</scope>
</reference>
<name>S8CYX8_9LAMI</name>
<dbReference type="EMBL" id="AUSU01000933">
    <property type="protein sequence ID" value="EPS72190.1"/>
    <property type="molecule type" value="Genomic_DNA"/>
</dbReference>
<evidence type="ECO:0000313" key="3">
    <source>
        <dbReference type="Proteomes" id="UP000015453"/>
    </source>
</evidence>
<protein>
    <submittedName>
        <fullName evidence="2">Uncharacterized protein</fullName>
    </submittedName>
</protein>
<comment type="caution">
    <text evidence="2">The sequence shown here is derived from an EMBL/GenBank/DDBJ whole genome shotgun (WGS) entry which is preliminary data.</text>
</comment>
<feature type="compositionally biased region" description="Basic residues" evidence="1">
    <location>
        <begin position="286"/>
        <end position="301"/>
    </location>
</feature>
<organism evidence="2 3">
    <name type="scientific">Genlisea aurea</name>
    <dbReference type="NCBI Taxonomy" id="192259"/>
    <lineage>
        <taxon>Eukaryota</taxon>
        <taxon>Viridiplantae</taxon>
        <taxon>Streptophyta</taxon>
        <taxon>Embryophyta</taxon>
        <taxon>Tracheophyta</taxon>
        <taxon>Spermatophyta</taxon>
        <taxon>Magnoliopsida</taxon>
        <taxon>eudicotyledons</taxon>
        <taxon>Gunneridae</taxon>
        <taxon>Pentapetalae</taxon>
        <taxon>asterids</taxon>
        <taxon>lamiids</taxon>
        <taxon>Lamiales</taxon>
        <taxon>Lentibulariaceae</taxon>
        <taxon>Genlisea</taxon>
    </lineage>
</organism>
<accession>S8CYX8</accession>